<evidence type="ECO:0000256" key="3">
    <source>
        <dbReference type="ARBA" id="ARBA00023002"/>
    </source>
</evidence>
<dbReference type="FunFam" id="3.20.20.100:FF:000006">
    <property type="entry name" value="Aldo-keto reductase family 1 member A1"/>
    <property type="match status" value="1"/>
</dbReference>
<gene>
    <name evidence="8" type="ORF">BDFB_012939</name>
</gene>
<accession>A0A482VCK9</accession>
<organism evidence="8 9">
    <name type="scientific">Asbolus verrucosus</name>
    <name type="common">Desert ironclad beetle</name>
    <dbReference type="NCBI Taxonomy" id="1661398"/>
    <lineage>
        <taxon>Eukaryota</taxon>
        <taxon>Metazoa</taxon>
        <taxon>Ecdysozoa</taxon>
        <taxon>Arthropoda</taxon>
        <taxon>Hexapoda</taxon>
        <taxon>Insecta</taxon>
        <taxon>Pterygota</taxon>
        <taxon>Neoptera</taxon>
        <taxon>Endopterygota</taxon>
        <taxon>Coleoptera</taxon>
        <taxon>Polyphaga</taxon>
        <taxon>Cucujiformia</taxon>
        <taxon>Tenebrionidae</taxon>
        <taxon>Pimeliinae</taxon>
        <taxon>Asbolus</taxon>
    </lineage>
</organism>
<dbReference type="InterPro" id="IPR020471">
    <property type="entry name" value="AKR"/>
</dbReference>
<feature type="active site" description="Proton donor" evidence="4">
    <location>
        <position position="59"/>
    </location>
</feature>
<evidence type="ECO:0000256" key="1">
    <source>
        <dbReference type="ARBA" id="ARBA00007905"/>
    </source>
</evidence>
<dbReference type="PRINTS" id="PR00069">
    <property type="entry name" value="ALDKETRDTASE"/>
</dbReference>
<evidence type="ECO:0000256" key="2">
    <source>
        <dbReference type="ARBA" id="ARBA00022857"/>
    </source>
</evidence>
<evidence type="ECO:0000256" key="5">
    <source>
        <dbReference type="PIRSR" id="PIRSR000097-2"/>
    </source>
</evidence>
<dbReference type="AlphaFoldDB" id="A0A482VCK9"/>
<comment type="similarity">
    <text evidence="1">Belongs to the aldo/keto reductase family.</text>
</comment>
<protein>
    <submittedName>
        <fullName evidence="8">Aldo ket red domain containing protein</fullName>
    </submittedName>
</protein>
<evidence type="ECO:0000259" key="7">
    <source>
        <dbReference type="Pfam" id="PF00248"/>
    </source>
</evidence>
<evidence type="ECO:0000256" key="6">
    <source>
        <dbReference type="PIRSR" id="PIRSR000097-3"/>
    </source>
</evidence>
<name>A0A482VCK9_ASBVE</name>
<dbReference type="OrthoDB" id="416253at2759"/>
<dbReference type="PROSITE" id="PS00798">
    <property type="entry name" value="ALDOKETO_REDUCTASE_1"/>
    <property type="match status" value="1"/>
</dbReference>
<dbReference type="SUPFAM" id="SSF51430">
    <property type="entry name" value="NAD(P)-linked oxidoreductase"/>
    <property type="match status" value="1"/>
</dbReference>
<dbReference type="STRING" id="1661398.A0A482VCK9"/>
<comment type="caution">
    <text evidence="8">The sequence shown here is derived from an EMBL/GenBank/DDBJ whole genome shotgun (WGS) entry which is preliminary data.</text>
</comment>
<dbReference type="EMBL" id="QDEB01114114">
    <property type="protein sequence ID" value="RZB41004.1"/>
    <property type="molecule type" value="Genomic_DNA"/>
</dbReference>
<feature type="domain" description="NADP-dependent oxidoreductase" evidence="7">
    <location>
        <begin position="25"/>
        <end position="312"/>
    </location>
</feature>
<evidence type="ECO:0000313" key="8">
    <source>
        <dbReference type="EMBL" id="RZB41004.1"/>
    </source>
</evidence>
<dbReference type="PANTHER" id="PTHR11732">
    <property type="entry name" value="ALDO/KETO REDUCTASE"/>
    <property type="match status" value="1"/>
</dbReference>
<dbReference type="PIRSF" id="PIRSF000097">
    <property type="entry name" value="AKR"/>
    <property type="match status" value="1"/>
</dbReference>
<keyword evidence="3" id="KW-0560">Oxidoreductase</keyword>
<dbReference type="InterPro" id="IPR018170">
    <property type="entry name" value="Aldo/ket_reductase_CS"/>
</dbReference>
<dbReference type="Proteomes" id="UP000292052">
    <property type="component" value="Unassembled WGS sequence"/>
</dbReference>
<feature type="binding site" evidence="5">
    <location>
        <position position="121"/>
    </location>
    <ligand>
        <name>substrate</name>
    </ligand>
</feature>
<keyword evidence="9" id="KW-1185">Reference proteome</keyword>
<dbReference type="InterPro" id="IPR023210">
    <property type="entry name" value="NADP_OxRdtase_dom"/>
</dbReference>
<evidence type="ECO:0000313" key="9">
    <source>
        <dbReference type="Proteomes" id="UP000292052"/>
    </source>
</evidence>
<dbReference type="Gene3D" id="3.20.20.100">
    <property type="entry name" value="NADP-dependent oxidoreductase domain"/>
    <property type="match status" value="1"/>
</dbReference>
<dbReference type="Pfam" id="PF00248">
    <property type="entry name" value="Aldo_ket_red"/>
    <property type="match status" value="1"/>
</dbReference>
<sequence>TVLKYSTQFIKMFLTLPNGSKLPAIGLGTSGVPNEADLERAIDIALEVGYRHIDTAYLYRNEKVIGRALKKWLDSGKLKREEVFITTKLPVQGVHPDRVEYFMKQSLSNLQLEYVDMYLIHFPVGCLHEEGNLLPPRDENGICKFEPKTDHGAVWRKMEEQVDAGRTKHIGLSSYNISQIETILKIARIKPENLQIEVHVNLQQRKLVDFCHKNGITVVAFSPLGSPMHNEKMKKFTKDFKERQLPDMLGDPTINKIAQKYSKSAAQVMLRFLLQLGVGAIPKSVTPQRIRDNFDVFDFVLSDEDMATLTNLEIGEEARIGDWAALTGAHDHPDYPFKNKY</sequence>
<reference evidence="8 9" key="1">
    <citation type="submission" date="2017-03" db="EMBL/GenBank/DDBJ databases">
        <title>Genome of the blue death feigning beetle - Asbolus verrucosus.</title>
        <authorList>
            <person name="Rider S.D."/>
        </authorList>
    </citation>
    <scope>NUCLEOTIDE SEQUENCE [LARGE SCALE GENOMIC DNA]</scope>
    <source>
        <strain evidence="8">Butters</strain>
        <tissue evidence="8">Head and leg muscle</tissue>
    </source>
</reference>
<dbReference type="GO" id="GO:0016491">
    <property type="term" value="F:oxidoreductase activity"/>
    <property type="evidence" value="ECO:0007669"/>
    <property type="project" value="UniProtKB-KW"/>
</dbReference>
<keyword evidence="2" id="KW-0521">NADP</keyword>
<proteinExistence type="inferred from homology"/>
<feature type="site" description="Lowers pKa of active site Tyr" evidence="6">
    <location>
        <position position="88"/>
    </location>
</feature>
<dbReference type="InterPro" id="IPR036812">
    <property type="entry name" value="NAD(P)_OxRdtase_dom_sf"/>
</dbReference>
<feature type="non-terminal residue" evidence="8">
    <location>
        <position position="1"/>
    </location>
</feature>
<evidence type="ECO:0000256" key="4">
    <source>
        <dbReference type="PIRSR" id="PIRSR000097-1"/>
    </source>
</evidence>